<dbReference type="Pfam" id="PF00015">
    <property type="entry name" value="MCPsignal"/>
    <property type="match status" value="1"/>
</dbReference>
<reference evidence="10 11" key="1">
    <citation type="submission" date="2023-07" db="EMBL/GenBank/DDBJ databases">
        <title>Genomic Encyclopedia of Type Strains, Phase IV (KMG-IV): sequencing the most valuable type-strain genomes for metagenomic binning, comparative biology and taxonomic classification.</title>
        <authorList>
            <person name="Goeker M."/>
        </authorList>
    </citation>
    <scope>NUCLEOTIDE SEQUENCE [LARGE SCALE GENOMIC DNA]</scope>
    <source>
        <strain evidence="10 11">DSM 22170</strain>
    </source>
</reference>
<feature type="transmembrane region" description="Helical" evidence="7">
    <location>
        <begin position="6"/>
        <end position="26"/>
    </location>
</feature>
<dbReference type="Proteomes" id="UP001185028">
    <property type="component" value="Unassembled WGS sequence"/>
</dbReference>
<keyword evidence="2" id="KW-1003">Cell membrane</keyword>
<keyword evidence="7" id="KW-0812">Transmembrane</keyword>
<dbReference type="SMART" id="SM00283">
    <property type="entry name" value="MA"/>
    <property type="match status" value="1"/>
</dbReference>
<evidence type="ECO:0000256" key="6">
    <source>
        <dbReference type="PROSITE-ProRule" id="PRU00284"/>
    </source>
</evidence>
<comment type="similarity">
    <text evidence="5">Belongs to the methyl-accepting chemotaxis (MCP) protein family.</text>
</comment>
<dbReference type="InterPro" id="IPR024478">
    <property type="entry name" value="HlyB_4HB_MCP"/>
</dbReference>
<evidence type="ECO:0000256" key="3">
    <source>
        <dbReference type="ARBA" id="ARBA00023136"/>
    </source>
</evidence>
<dbReference type="PROSITE" id="PS50885">
    <property type="entry name" value="HAMP"/>
    <property type="match status" value="1"/>
</dbReference>
<keyword evidence="11" id="KW-1185">Reference proteome</keyword>
<evidence type="ECO:0000256" key="1">
    <source>
        <dbReference type="ARBA" id="ARBA00004236"/>
    </source>
</evidence>
<dbReference type="PANTHER" id="PTHR32089">
    <property type="entry name" value="METHYL-ACCEPTING CHEMOTAXIS PROTEIN MCPB"/>
    <property type="match status" value="1"/>
</dbReference>
<dbReference type="SUPFAM" id="SSF58104">
    <property type="entry name" value="Methyl-accepting chemotaxis protein (MCP) signaling domain"/>
    <property type="match status" value="1"/>
</dbReference>
<evidence type="ECO:0000256" key="4">
    <source>
        <dbReference type="ARBA" id="ARBA00023224"/>
    </source>
</evidence>
<feature type="domain" description="HAMP" evidence="9">
    <location>
        <begin position="209"/>
        <end position="261"/>
    </location>
</feature>
<feature type="domain" description="Methyl-accepting transducer" evidence="8">
    <location>
        <begin position="280"/>
        <end position="530"/>
    </location>
</feature>
<organism evidence="10 11">
    <name type="scientific">Paenibacillus hunanensis</name>
    <dbReference type="NCBI Taxonomy" id="539262"/>
    <lineage>
        <taxon>Bacteria</taxon>
        <taxon>Bacillati</taxon>
        <taxon>Bacillota</taxon>
        <taxon>Bacilli</taxon>
        <taxon>Bacillales</taxon>
        <taxon>Paenibacillaceae</taxon>
        <taxon>Paenibacillus</taxon>
    </lineage>
</organism>
<dbReference type="InterPro" id="IPR004090">
    <property type="entry name" value="Chemotax_Me-accpt_rcpt"/>
</dbReference>
<dbReference type="Gene3D" id="6.10.340.10">
    <property type="match status" value="1"/>
</dbReference>
<feature type="transmembrane region" description="Helical" evidence="7">
    <location>
        <begin position="192"/>
        <end position="212"/>
    </location>
</feature>
<dbReference type="PROSITE" id="PS50111">
    <property type="entry name" value="CHEMOTAXIS_TRANSDUC_2"/>
    <property type="match status" value="1"/>
</dbReference>
<dbReference type="PRINTS" id="PR00260">
    <property type="entry name" value="CHEMTRNSDUCR"/>
</dbReference>
<keyword evidence="3 7" id="KW-0472">Membrane</keyword>
<sequence>MKNISVRTKILIFIVINLLIMAVLGINSFTSTSRMANLASDMYTKHLNSIVLFDQNISNYSLNEIRLLRMLDGSFNESQSELTQKINATTQNTDQTYAILDKISFDQTNKALYDKVKAADARFDAAQQSMIDAISKNQKDAARQAYGDLRTIRLELSADTDQLRKNMVTGASESNANADATFKRSMITVGTILAAGLILALIIGLWIVSLIAKPLRQIQDLMGRAAEQDFTVMSTYESRDEIGKVSAAFNTLVTNIRKLIKNIDESALTLSASSEELTASADQTARASSHIASSSGELSTGFNSQTTTVIQVNEAVNQMAGRMSDIAGSASSVEGMTGTMKQTAAQGQQEVSGIQTRIQKLSGDIHDTLQVLTNLNGKSEQIGFASSAIQQIARQTNLLALNASIEAARAGESGRGFAVVADEIRKLAESAADASTTISSLIEDVQAESNHAVEQIQESVESVQASVSSSQQVSEAFTAIEQSVLHTAEQVNVAGQLIRDTNTQSQSIAEAMEHLSALSQQGAAGIEEMNAASEEQLSTMEDVASSARHLSTLAEQLQQLVANCKV</sequence>
<dbReference type="RefSeq" id="WP_188774991.1">
    <property type="nucleotide sequence ID" value="NZ_BMMB01000003.1"/>
</dbReference>
<dbReference type="Pfam" id="PF00672">
    <property type="entry name" value="HAMP"/>
    <property type="match status" value="1"/>
</dbReference>
<evidence type="ECO:0000256" key="7">
    <source>
        <dbReference type="SAM" id="Phobius"/>
    </source>
</evidence>
<evidence type="ECO:0000259" key="9">
    <source>
        <dbReference type="PROSITE" id="PS50885"/>
    </source>
</evidence>
<evidence type="ECO:0000259" key="8">
    <source>
        <dbReference type="PROSITE" id="PS50111"/>
    </source>
</evidence>
<evidence type="ECO:0000256" key="2">
    <source>
        <dbReference type="ARBA" id="ARBA00022475"/>
    </source>
</evidence>
<protein>
    <submittedName>
        <fullName evidence="10">Methyl-accepting chemotaxis protein</fullName>
    </submittedName>
</protein>
<dbReference type="SMART" id="SM00304">
    <property type="entry name" value="HAMP"/>
    <property type="match status" value="2"/>
</dbReference>
<name>A0ABU1J3R7_9BACL</name>
<dbReference type="InterPro" id="IPR004089">
    <property type="entry name" value="MCPsignal_dom"/>
</dbReference>
<dbReference type="EMBL" id="JAVDQH010000023">
    <property type="protein sequence ID" value="MDR6246160.1"/>
    <property type="molecule type" value="Genomic_DNA"/>
</dbReference>
<accession>A0ABU1J3R7</accession>
<evidence type="ECO:0000256" key="5">
    <source>
        <dbReference type="ARBA" id="ARBA00029447"/>
    </source>
</evidence>
<dbReference type="Pfam" id="PF12729">
    <property type="entry name" value="4HB_MCP_1"/>
    <property type="match status" value="1"/>
</dbReference>
<dbReference type="InterPro" id="IPR003660">
    <property type="entry name" value="HAMP_dom"/>
</dbReference>
<evidence type="ECO:0000313" key="11">
    <source>
        <dbReference type="Proteomes" id="UP001185028"/>
    </source>
</evidence>
<gene>
    <name evidence="10" type="ORF">JOC58_004079</name>
</gene>
<comment type="caution">
    <text evidence="10">The sequence shown here is derived from an EMBL/GenBank/DDBJ whole genome shotgun (WGS) entry which is preliminary data.</text>
</comment>
<dbReference type="PANTHER" id="PTHR32089:SF112">
    <property type="entry name" value="LYSOZYME-LIKE PROTEIN-RELATED"/>
    <property type="match status" value="1"/>
</dbReference>
<dbReference type="Gene3D" id="1.10.287.950">
    <property type="entry name" value="Methyl-accepting chemotaxis protein"/>
    <property type="match status" value="1"/>
</dbReference>
<keyword evidence="7" id="KW-1133">Transmembrane helix</keyword>
<proteinExistence type="inferred from homology"/>
<comment type="subcellular location">
    <subcellularLocation>
        <location evidence="1">Cell membrane</location>
    </subcellularLocation>
</comment>
<keyword evidence="4 6" id="KW-0807">Transducer</keyword>
<evidence type="ECO:0000313" key="10">
    <source>
        <dbReference type="EMBL" id="MDR6246160.1"/>
    </source>
</evidence>
<dbReference type="CDD" id="cd06225">
    <property type="entry name" value="HAMP"/>
    <property type="match status" value="1"/>
</dbReference>